<reference evidence="1" key="1">
    <citation type="submission" date="2022-11" db="EMBL/GenBank/DDBJ databases">
        <title>Centuries of genome instability and evolution in soft-shell clam transmissible cancer (bioRxiv).</title>
        <authorList>
            <person name="Hart S.F.M."/>
            <person name="Yonemitsu M.A."/>
            <person name="Giersch R.M."/>
            <person name="Beal B.F."/>
            <person name="Arriagada G."/>
            <person name="Davis B.W."/>
            <person name="Ostrander E.A."/>
            <person name="Goff S.P."/>
            <person name="Metzger M.J."/>
        </authorList>
    </citation>
    <scope>NUCLEOTIDE SEQUENCE</scope>
    <source>
        <strain evidence="1">MELC-2E11</strain>
        <tissue evidence="1">Siphon/mantle</tissue>
    </source>
</reference>
<proteinExistence type="predicted"/>
<sequence>RFADDVVRSRSCEWSPLLLDNRWQFWPARHLKTATPGSSITRILLGVVDGNYNFLWTDVGATGREPTEPERLPGNDRNIPFFLMGTSRSQCAPG</sequence>
<evidence type="ECO:0008006" key="3">
    <source>
        <dbReference type="Google" id="ProtNLM"/>
    </source>
</evidence>
<evidence type="ECO:0000313" key="2">
    <source>
        <dbReference type="Proteomes" id="UP001164746"/>
    </source>
</evidence>
<dbReference type="Proteomes" id="UP001164746">
    <property type="component" value="Chromosome 2"/>
</dbReference>
<protein>
    <recommendedName>
        <fullName evidence="3">Transposase</fullName>
    </recommendedName>
</protein>
<dbReference type="EMBL" id="CP111013">
    <property type="protein sequence ID" value="WAQ97139.1"/>
    <property type="molecule type" value="Genomic_DNA"/>
</dbReference>
<keyword evidence="2" id="KW-1185">Reference proteome</keyword>
<organism evidence="1 2">
    <name type="scientific">Mya arenaria</name>
    <name type="common">Soft-shell clam</name>
    <dbReference type="NCBI Taxonomy" id="6604"/>
    <lineage>
        <taxon>Eukaryota</taxon>
        <taxon>Metazoa</taxon>
        <taxon>Spiralia</taxon>
        <taxon>Lophotrochozoa</taxon>
        <taxon>Mollusca</taxon>
        <taxon>Bivalvia</taxon>
        <taxon>Autobranchia</taxon>
        <taxon>Heteroconchia</taxon>
        <taxon>Euheterodonta</taxon>
        <taxon>Imparidentia</taxon>
        <taxon>Neoheterodontei</taxon>
        <taxon>Myida</taxon>
        <taxon>Myoidea</taxon>
        <taxon>Myidae</taxon>
        <taxon>Mya</taxon>
    </lineage>
</organism>
<evidence type="ECO:0000313" key="1">
    <source>
        <dbReference type="EMBL" id="WAQ97139.1"/>
    </source>
</evidence>
<gene>
    <name evidence="1" type="ORF">MAR_029829</name>
</gene>
<feature type="non-terminal residue" evidence="1">
    <location>
        <position position="94"/>
    </location>
</feature>
<accession>A0ABY7DHI4</accession>
<name>A0ABY7DHI4_MYAAR</name>